<dbReference type="PANTHER" id="PTHR21228">
    <property type="entry name" value="FAST LEU-RICH DOMAIN-CONTAINING"/>
    <property type="match status" value="1"/>
</dbReference>
<dbReference type="InterPro" id="IPR050870">
    <property type="entry name" value="FAST_kinase"/>
</dbReference>
<feature type="domain" description="RNA-editing substrate-binding complex 6 protein" evidence="1">
    <location>
        <begin position="42"/>
        <end position="228"/>
    </location>
</feature>
<proteinExistence type="predicted"/>
<protein>
    <recommendedName>
        <fullName evidence="1">RNA-editing substrate-binding complex 6 protein domain-containing protein</fullName>
    </recommendedName>
</protein>
<dbReference type="AlphaFoldDB" id="A0A813LUV4"/>
<dbReference type="Proteomes" id="UP000626109">
    <property type="component" value="Unassembled WGS sequence"/>
</dbReference>
<dbReference type="Pfam" id="PF26188">
    <property type="entry name" value="RESC6"/>
    <property type="match status" value="1"/>
</dbReference>
<gene>
    <name evidence="2" type="ORF">PGLA2088_LOCUS51711</name>
</gene>
<dbReference type="EMBL" id="CAJNNW010037760">
    <property type="protein sequence ID" value="CAE8744145.1"/>
    <property type="molecule type" value="Genomic_DNA"/>
</dbReference>
<evidence type="ECO:0000313" key="3">
    <source>
        <dbReference type="Proteomes" id="UP000626109"/>
    </source>
</evidence>
<evidence type="ECO:0000259" key="1">
    <source>
        <dbReference type="Pfam" id="PF26188"/>
    </source>
</evidence>
<organism evidence="2 3">
    <name type="scientific">Polarella glacialis</name>
    <name type="common">Dinoflagellate</name>
    <dbReference type="NCBI Taxonomy" id="89957"/>
    <lineage>
        <taxon>Eukaryota</taxon>
        <taxon>Sar</taxon>
        <taxon>Alveolata</taxon>
        <taxon>Dinophyceae</taxon>
        <taxon>Suessiales</taxon>
        <taxon>Suessiaceae</taxon>
        <taxon>Polarella</taxon>
    </lineage>
</organism>
<evidence type="ECO:0000313" key="2">
    <source>
        <dbReference type="EMBL" id="CAE8744145.1"/>
    </source>
</evidence>
<feature type="non-terminal residue" evidence="2">
    <location>
        <position position="261"/>
    </location>
</feature>
<dbReference type="GO" id="GO:0035770">
    <property type="term" value="C:ribonucleoprotein granule"/>
    <property type="evidence" value="ECO:0007669"/>
    <property type="project" value="TreeGrafter"/>
</dbReference>
<comment type="caution">
    <text evidence="2">The sequence shown here is derived from an EMBL/GenBank/DDBJ whole genome shotgun (WGS) entry which is preliminary data.</text>
</comment>
<dbReference type="PANTHER" id="PTHR21228:SF40">
    <property type="entry name" value="LD45607P"/>
    <property type="match status" value="1"/>
</dbReference>
<dbReference type="GO" id="GO:0044528">
    <property type="term" value="P:regulation of mitochondrial mRNA stability"/>
    <property type="evidence" value="ECO:0007669"/>
    <property type="project" value="TreeGrafter"/>
</dbReference>
<name>A0A813LUV4_POLGL</name>
<sequence length="261" mass="27854">DLETLHGISLELQARVAAAELKGKVAATGRRSSAASSSRGPSGQMELLDVQKLAWAFAQLDVQDPELFKILGHEALCARAELSAQGASSLAWSFAKLGVQDSGELFQALAEELEGRLAGELTAQGLANVAWAFGTAAGLASFARTAEQSGLFRVIAREAAGKLRTFRPKELTNLLQAFARAKDIGSLQMAPELQQLLEASVKTVAEKAPDCDPRDLCILAWSLAKLDLVDARVSHVLATSAARQLELMEPRFLCGQLLGLF</sequence>
<reference evidence="2" key="1">
    <citation type="submission" date="2021-02" db="EMBL/GenBank/DDBJ databases">
        <authorList>
            <person name="Dougan E. K."/>
            <person name="Rhodes N."/>
            <person name="Thang M."/>
            <person name="Chan C."/>
        </authorList>
    </citation>
    <scope>NUCLEOTIDE SEQUENCE</scope>
</reference>
<dbReference type="InterPro" id="IPR058917">
    <property type="entry name" value="RESC6_dom"/>
</dbReference>
<accession>A0A813LUV4</accession>
<dbReference type="GO" id="GO:0000963">
    <property type="term" value="P:mitochondrial RNA processing"/>
    <property type="evidence" value="ECO:0007669"/>
    <property type="project" value="TreeGrafter"/>
</dbReference>
<dbReference type="GO" id="GO:0003723">
    <property type="term" value="F:RNA binding"/>
    <property type="evidence" value="ECO:0007669"/>
    <property type="project" value="TreeGrafter"/>
</dbReference>
<dbReference type="GO" id="GO:0005759">
    <property type="term" value="C:mitochondrial matrix"/>
    <property type="evidence" value="ECO:0007669"/>
    <property type="project" value="TreeGrafter"/>
</dbReference>